<gene>
    <name evidence="1" type="ORF">G3O08_11335</name>
</gene>
<dbReference type="Proteomes" id="UP000486602">
    <property type="component" value="Unassembled WGS sequence"/>
</dbReference>
<dbReference type="AlphaFoldDB" id="A0A7K3WQY5"/>
<proteinExistence type="predicted"/>
<accession>A0A7K3WQY5</accession>
<dbReference type="Pfam" id="PF11832">
    <property type="entry name" value="DUF3352"/>
    <property type="match status" value="1"/>
</dbReference>
<dbReference type="EMBL" id="JAAGVY010000019">
    <property type="protein sequence ID" value="NEN24093.1"/>
    <property type="molecule type" value="Genomic_DNA"/>
</dbReference>
<organism evidence="1 2">
    <name type="scientific">Cryomorpha ignava</name>
    <dbReference type="NCBI Taxonomy" id="101383"/>
    <lineage>
        <taxon>Bacteria</taxon>
        <taxon>Pseudomonadati</taxon>
        <taxon>Bacteroidota</taxon>
        <taxon>Flavobacteriia</taxon>
        <taxon>Flavobacteriales</taxon>
        <taxon>Cryomorphaceae</taxon>
        <taxon>Cryomorpha</taxon>
    </lineage>
</organism>
<evidence type="ECO:0008006" key="3">
    <source>
        <dbReference type="Google" id="ProtNLM"/>
    </source>
</evidence>
<dbReference type="SUPFAM" id="SSF50998">
    <property type="entry name" value="Quinoprotein alcohol dehydrogenase-like"/>
    <property type="match status" value="1"/>
</dbReference>
<dbReference type="InterPro" id="IPR021787">
    <property type="entry name" value="DUF3352"/>
</dbReference>
<keyword evidence="2" id="KW-1185">Reference proteome</keyword>
<dbReference type="RefSeq" id="WP_163285487.1">
    <property type="nucleotide sequence ID" value="NZ_JAAGVY010000019.1"/>
</dbReference>
<protein>
    <recommendedName>
        <fullName evidence="3">DUF3352 domain-containing protein</fullName>
    </recommendedName>
</protein>
<comment type="caution">
    <text evidence="1">The sequence shown here is derived from an EMBL/GenBank/DDBJ whole genome shotgun (WGS) entry which is preliminary data.</text>
</comment>
<reference evidence="1 2" key="1">
    <citation type="submission" date="2020-02" db="EMBL/GenBank/DDBJ databases">
        <title>Out from the shadows clarifying the taxonomy of the family Cryomorphaceae and related taxa by utilizing the GTDB taxonomic framework.</title>
        <authorList>
            <person name="Bowman J.P."/>
        </authorList>
    </citation>
    <scope>NUCLEOTIDE SEQUENCE [LARGE SCALE GENOMIC DNA]</scope>
    <source>
        <strain evidence="1 2">QSSC 1-22</strain>
    </source>
</reference>
<sequence>MKKILSVLIFLIVVAAAIYGFYRTFDRSVAAPSIALKAIPQSAALIIETDEAGELWRDLSQTNIMWEELKETDFYFKLDAAAHAIDSLLTRQKDFRKYISDKPMAVSVHVSGARDYNYLLSIQLESETEGDEIIKGLKALFRAKDEISKRTYDGVEIYSIIPGIFESSISFFVKDDLLVMSMAPILVEEGVRALQQDASVLTNTGFLNVRKTRGRDSRGEVYINYKQLKTIIGQYASDENKNKAFFTQPYADWSALDLNLKTNAVSLNGFVMSKDSSDAWLGAFRSGDAPRMNVLKFMPSNTAYFAFFGFGNFQKFRERQLDIYARSNRKYSIESKRKEYSDLCDCDMNKLALSWIGSQAASFIVEPASENYTQNHFAVFETDNPDKAWESLLEIEKQRSEILDKAAEVETFGDFEIHKLEIGTFYGKVLSEGFDGLEDPYFVKMDNAILMASSLNALRNLVQKLSESENGENTLAADKGFMDLGDQISGNSHFVIYSSLSRSPLIYQNILGEKYAKDLAGHTDLLRKFQAFVYQVSYYKKDLYYNNVYFKYNPEYKKETNSLWEKQLKANVRSKPYLLKNHYTNALEIFVQDENNRIYLIGNTGKLLWEMEVDGPILSDVNQVDVYRNEKLQILFSTEKTIYLLDRNGNNVESYPIKLPSPATNGITIADYDNSRDYRFFIAVEGGKILSYDVNGKQIEGWDFKDTEGNIVSEVKHIRIKSKDYIFAFNDKGKIHLLNRQGESRHNVEQKMTKPASGQYQFDLKSKIDDSGVYYVDSDGHAYRQGFNDRFTKVKLTDQVILDYDFVDLNKDGSLESVILTANAVEGFSLKGDIIFNNSLEKSDNYSLQSFLFPDNVVRFGITDPANEKVTLYDSNGKVYSGFPLYGSQEFAIGDMNRDGYFNLITAGKDGFVYAYAIE</sequence>
<evidence type="ECO:0000313" key="2">
    <source>
        <dbReference type="Proteomes" id="UP000486602"/>
    </source>
</evidence>
<evidence type="ECO:0000313" key="1">
    <source>
        <dbReference type="EMBL" id="NEN24093.1"/>
    </source>
</evidence>
<name>A0A7K3WQY5_9FLAO</name>
<dbReference type="InterPro" id="IPR015943">
    <property type="entry name" value="WD40/YVTN_repeat-like_dom_sf"/>
</dbReference>
<dbReference type="InterPro" id="IPR011047">
    <property type="entry name" value="Quinoprotein_ADH-like_sf"/>
</dbReference>
<dbReference type="Gene3D" id="2.130.10.10">
    <property type="entry name" value="YVTN repeat-like/Quinoprotein amine dehydrogenase"/>
    <property type="match status" value="1"/>
</dbReference>